<dbReference type="Proteomes" id="UP000827986">
    <property type="component" value="Unassembled WGS sequence"/>
</dbReference>
<dbReference type="AlphaFoldDB" id="A0A9D4AMC8"/>
<dbReference type="EMBL" id="JAHDVG010000487">
    <property type="protein sequence ID" value="KAH1166692.1"/>
    <property type="molecule type" value="Genomic_DNA"/>
</dbReference>
<proteinExistence type="predicted"/>
<keyword evidence="2" id="KW-1185">Reference proteome</keyword>
<organism evidence="1 2">
    <name type="scientific">Mauremys mutica</name>
    <name type="common">yellowpond turtle</name>
    <dbReference type="NCBI Taxonomy" id="74926"/>
    <lineage>
        <taxon>Eukaryota</taxon>
        <taxon>Metazoa</taxon>
        <taxon>Chordata</taxon>
        <taxon>Craniata</taxon>
        <taxon>Vertebrata</taxon>
        <taxon>Euteleostomi</taxon>
        <taxon>Archelosauria</taxon>
        <taxon>Testudinata</taxon>
        <taxon>Testudines</taxon>
        <taxon>Cryptodira</taxon>
        <taxon>Durocryptodira</taxon>
        <taxon>Testudinoidea</taxon>
        <taxon>Geoemydidae</taxon>
        <taxon>Geoemydinae</taxon>
        <taxon>Mauremys</taxon>
    </lineage>
</organism>
<accession>A0A9D4AMC8</accession>
<comment type="caution">
    <text evidence="1">The sequence shown here is derived from an EMBL/GenBank/DDBJ whole genome shotgun (WGS) entry which is preliminary data.</text>
</comment>
<protein>
    <submittedName>
        <fullName evidence="1">Uncharacterized protein</fullName>
    </submittedName>
</protein>
<name>A0A9D4AMC8_9SAUR</name>
<sequence>MYQCACARSESDNHAHTGPQLNSSWSCHWNFPGRWLHVSFPLTEESSALWCFVTEMRAAGRKGSAKYMRHALHENKTLPWSQRAAHCTGCAQNQDYPPSKRHFESVTAGSVLIALWRHQVQPEREESSSHHRSGP</sequence>
<evidence type="ECO:0000313" key="1">
    <source>
        <dbReference type="EMBL" id="KAH1166692.1"/>
    </source>
</evidence>
<gene>
    <name evidence="1" type="ORF">KIL84_015864</name>
</gene>
<evidence type="ECO:0000313" key="2">
    <source>
        <dbReference type="Proteomes" id="UP000827986"/>
    </source>
</evidence>
<reference evidence="1" key="1">
    <citation type="submission" date="2021-09" db="EMBL/GenBank/DDBJ databases">
        <title>The genome of Mauremys mutica provides insights into the evolution of semi-aquatic lifestyle.</title>
        <authorList>
            <person name="Gong S."/>
            <person name="Gao Y."/>
        </authorList>
    </citation>
    <scope>NUCLEOTIDE SEQUENCE</scope>
    <source>
        <strain evidence="1">MM-2020</strain>
        <tissue evidence="1">Muscle</tissue>
    </source>
</reference>